<organism evidence="12 13">
    <name type="scientific">Mycolicibacterium hippocampi</name>
    <dbReference type="NCBI Taxonomy" id="659824"/>
    <lineage>
        <taxon>Bacteria</taxon>
        <taxon>Bacillati</taxon>
        <taxon>Actinomycetota</taxon>
        <taxon>Actinomycetes</taxon>
        <taxon>Mycobacteriales</taxon>
        <taxon>Mycobacteriaceae</taxon>
        <taxon>Mycolicibacterium</taxon>
    </lineage>
</organism>
<keyword evidence="7 9" id="KW-0482">Metalloprotease</keyword>
<dbReference type="HAMAP" id="MF_01924">
    <property type="entry name" value="A_A_dipeptidase"/>
    <property type="match status" value="1"/>
</dbReference>
<gene>
    <name evidence="12" type="ORF">HLY00_3867</name>
</gene>
<dbReference type="PANTHER" id="PTHR43126:SF1">
    <property type="entry name" value="D-ALANYL-D-ALANINE DIPEPTIDASE"/>
    <property type="match status" value="1"/>
</dbReference>
<comment type="caution">
    <text evidence="12">The sequence shown here is derived from an EMBL/GenBank/DDBJ whole genome shotgun (WGS) entry which is preliminary data.</text>
</comment>
<evidence type="ECO:0000256" key="4">
    <source>
        <dbReference type="ARBA" id="ARBA00022801"/>
    </source>
</evidence>
<keyword evidence="8 10" id="KW-0961">Cell wall biogenesis/degradation</keyword>
<feature type="chain" id="PRO_5032365709" description="D-alanyl-D-alanine dipeptidase" evidence="11">
    <location>
        <begin position="28"/>
        <end position="220"/>
    </location>
</feature>
<keyword evidence="3 9" id="KW-0479">Metal-binding</keyword>
<dbReference type="Gene3D" id="3.30.1380.10">
    <property type="match status" value="1"/>
</dbReference>
<keyword evidence="4 9" id="KW-0378">Hydrolase</keyword>
<comment type="function">
    <text evidence="9 10">Catalyzes hydrolysis of the D-alanyl-D-alanine dipeptide.</text>
</comment>
<protein>
    <recommendedName>
        <fullName evidence="9 10">D-alanyl-D-alanine dipeptidase</fullName>
        <shortName evidence="9 10">D-Ala-D-Ala dipeptidase</shortName>
        <ecNumber evidence="9 10">3.4.13.22</ecNumber>
    </recommendedName>
</protein>
<dbReference type="GO" id="GO:0006508">
    <property type="term" value="P:proteolysis"/>
    <property type="evidence" value="ECO:0007669"/>
    <property type="project" value="UniProtKB-KW"/>
</dbReference>
<dbReference type="EC" id="3.4.13.22" evidence="9 10"/>
<dbReference type="Proteomes" id="UP000570517">
    <property type="component" value="Unassembled WGS sequence"/>
</dbReference>
<evidence type="ECO:0000313" key="12">
    <source>
        <dbReference type="EMBL" id="NVN53519.1"/>
    </source>
</evidence>
<dbReference type="InterPro" id="IPR000755">
    <property type="entry name" value="A_A_dipeptidase"/>
</dbReference>
<evidence type="ECO:0000256" key="11">
    <source>
        <dbReference type="SAM" id="SignalP"/>
    </source>
</evidence>
<keyword evidence="2 9" id="KW-0645">Protease</keyword>
<dbReference type="InterPro" id="IPR009045">
    <property type="entry name" value="Zn_M74/Hedgehog-like"/>
</dbReference>
<proteinExistence type="inferred from homology"/>
<dbReference type="SUPFAM" id="SSF55166">
    <property type="entry name" value="Hedgehog/DD-peptidase"/>
    <property type="match status" value="1"/>
</dbReference>
<evidence type="ECO:0000256" key="5">
    <source>
        <dbReference type="ARBA" id="ARBA00022833"/>
    </source>
</evidence>
<dbReference type="RefSeq" id="WP_178361724.1">
    <property type="nucleotide sequence ID" value="NZ_JABFYL010000049.1"/>
</dbReference>
<evidence type="ECO:0000256" key="9">
    <source>
        <dbReference type="HAMAP-Rule" id="MF_01924"/>
    </source>
</evidence>
<feature type="site" description="Transition state stabilizer" evidence="9">
    <location>
        <position position="107"/>
    </location>
</feature>
<feature type="signal peptide" evidence="11">
    <location>
        <begin position="1"/>
        <end position="27"/>
    </location>
</feature>
<evidence type="ECO:0000313" key="13">
    <source>
        <dbReference type="Proteomes" id="UP000570517"/>
    </source>
</evidence>
<feature type="binding site" evidence="9">
    <location>
        <position position="202"/>
    </location>
    <ligand>
        <name>Zn(2+)</name>
        <dbReference type="ChEBI" id="CHEBI:29105"/>
        <note>catalytic</note>
    </ligand>
</feature>
<feature type="binding site" evidence="9">
    <location>
        <position position="142"/>
    </location>
    <ligand>
        <name>Zn(2+)</name>
        <dbReference type="ChEBI" id="CHEBI:29105"/>
        <note>catalytic</note>
    </ligand>
</feature>
<dbReference type="EMBL" id="JABFYL010000049">
    <property type="protein sequence ID" value="NVN53519.1"/>
    <property type="molecule type" value="Genomic_DNA"/>
</dbReference>
<evidence type="ECO:0000256" key="2">
    <source>
        <dbReference type="ARBA" id="ARBA00022670"/>
    </source>
</evidence>
<keyword evidence="5 9" id="KW-0862">Zinc</keyword>
<dbReference type="GO" id="GO:0008237">
    <property type="term" value="F:metallopeptidase activity"/>
    <property type="evidence" value="ECO:0007669"/>
    <property type="project" value="UniProtKB-KW"/>
</dbReference>
<reference evidence="12 13" key="1">
    <citation type="submission" date="2020-05" db="EMBL/GenBank/DDBJ databases">
        <title>Draft genome sequence of Mycobacterium hippocampi DL, isolated from European seabass, Dicentrarchus labrax, reared in fish farms.</title>
        <authorList>
            <person name="Stathopoulou P."/>
            <person name="Asimakis E."/>
            <person name="Tzokas K."/>
            <person name="Batargias C."/>
            <person name="Tsiamis G."/>
        </authorList>
    </citation>
    <scope>NUCLEOTIDE SEQUENCE [LARGE SCALE GENOMIC DNA]</scope>
    <source>
        <strain evidence="12 13">DL</strain>
    </source>
</reference>
<name>A0A850PT96_9MYCO</name>
<evidence type="ECO:0000256" key="3">
    <source>
        <dbReference type="ARBA" id="ARBA00022723"/>
    </source>
</evidence>
<evidence type="ECO:0000256" key="1">
    <source>
        <dbReference type="ARBA" id="ARBA00001362"/>
    </source>
</evidence>
<evidence type="ECO:0000256" key="7">
    <source>
        <dbReference type="ARBA" id="ARBA00023049"/>
    </source>
</evidence>
<keyword evidence="6 9" id="KW-0224">Dipeptidase</keyword>
<comment type="similarity">
    <text evidence="9 10">Belongs to the peptidase M15D family.</text>
</comment>
<dbReference type="GO" id="GO:0071555">
    <property type="term" value="P:cell wall organization"/>
    <property type="evidence" value="ECO:0007669"/>
    <property type="project" value="UniProtKB-KW"/>
</dbReference>
<feature type="binding site" evidence="9">
    <location>
        <position position="135"/>
    </location>
    <ligand>
        <name>Zn(2+)</name>
        <dbReference type="ChEBI" id="CHEBI:29105"/>
        <note>catalytic</note>
    </ligand>
</feature>
<evidence type="ECO:0000256" key="10">
    <source>
        <dbReference type="PIRNR" id="PIRNR026671"/>
    </source>
</evidence>
<dbReference type="PIRSF" id="PIRSF026671">
    <property type="entry name" value="AA_dipeptidase"/>
    <property type="match status" value="1"/>
</dbReference>
<keyword evidence="13" id="KW-1185">Reference proteome</keyword>
<accession>A0A850PT96</accession>
<comment type="catalytic activity">
    <reaction evidence="1 9 10">
        <text>D-alanyl-D-alanine + H2O = 2 D-alanine</text>
        <dbReference type="Rhea" id="RHEA:20661"/>
        <dbReference type="ChEBI" id="CHEBI:15377"/>
        <dbReference type="ChEBI" id="CHEBI:57416"/>
        <dbReference type="ChEBI" id="CHEBI:57822"/>
        <dbReference type="EC" id="3.4.13.22"/>
    </reaction>
</comment>
<comment type="cofactor">
    <cofactor evidence="9">
        <name>Zn(2+)</name>
        <dbReference type="ChEBI" id="CHEBI:29105"/>
    </cofactor>
    <text evidence="9">Binds 1 zinc ion per subunit.</text>
</comment>
<dbReference type="PANTHER" id="PTHR43126">
    <property type="entry name" value="D-ALANYL-D-ALANINE DIPEPTIDASE"/>
    <property type="match status" value="1"/>
</dbReference>
<sequence>MGAVHRIVALCCLVIGAATAPAQVASASPVSPVSDAARAAGFVDVRTVVPDAVIDLRYATPDNFVGAPLYPPGARCLVHESLGPGLVTAATVLRDGGERLVFWDCYRPHAVQVAMFEAVPDPAWVARPGPSARSHEAGRSVDVTLAGPTGLVDMGTGFDDFSPRGRADATDGVGDAARANRARLADAMAAGGLAVYSGEWWHFDGPGADLARPILDVPVD</sequence>
<evidence type="ECO:0000256" key="6">
    <source>
        <dbReference type="ARBA" id="ARBA00022997"/>
    </source>
</evidence>
<dbReference type="Pfam" id="PF01427">
    <property type="entry name" value="Peptidase_M15"/>
    <property type="match status" value="1"/>
</dbReference>
<dbReference type="GO" id="GO:0160237">
    <property type="term" value="F:D-Ala-D-Ala dipeptidase activity"/>
    <property type="evidence" value="ECO:0007669"/>
    <property type="project" value="UniProtKB-EC"/>
</dbReference>
<evidence type="ECO:0000256" key="8">
    <source>
        <dbReference type="ARBA" id="ARBA00023316"/>
    </source>
</evidence>
<dbReference type="AlphaFoldDB" id="A0A850PT96"/>
<dbReference type="GO" id="GO:0008270">
    <property type="term" value="F:zinc ion binding"/>
    <property type="evidence" value="ECO:0007669"/>
    <property type="project" value="UniProtKB-UniRule"/>
</dbReference>
<keyword evidence="11" id="KW-0732">Signal</keyword>
<feature type="active site" description="Proton donor/acceptor" evidence="9">
    <location>
        <position position="199"/>
    </location>
</feature>